<dbReference type="AlphaFoldDB" id="A0A1H5TPQ8"/>
<organism evidence="2 3">
    <name type="scientific">Halpernia humi</name>
    <dbReference type="NCBI Taxonomy" id="493375"/>
    <lineage>
        <taxon>Bacteria</taxon>
        <taxon>Pseudomonadati</taxon>
        <taxon>Bacteroidota</taxon>
        <taxon>Flavobacteriia</taxon>
        <taxon>Flavobacteriales</taxon>
        <taxon>Weeksellaceae</taxon>
        <taxon>Chryseobacterium group</taxon>
        <taxon>Halpernia</taxon>
    </lineage>
</organism>
<accession>A0A1H5TPQ8</accession>
<evidence type="ECO:0000313" key="2">
    <source>
        <dbReference type="EMBL" id="SEF64071.1"/>
    </source>
</evidence>
<reference evidence="3" key="1">
    <citation type="submission" date="2016-10" db="EMBL/GenBank/DDBJ databases">
        <authorList>
            <person name="Varghese N."/>
            <person name="Submissions S."/>
        </authorList>
    </citation>
    <scope>NUCLEOTIDE SEQUENCE [LARGE SCALE GENOMIC DNA]</scope>
    <source>
        <strain evidence="3">DSM 21580</strain>
    </source>
</reference>
<dbReference type="SUPFAM" id="SSF55486">
    <property type="entry name" value="Metalloproteases ('zincins'), catalytic domain"/>
    <property type="match status" value="1"/>
</dbReference>
<dbReference type="OrthoDB" id="9814383at2"/>
<dbReference type="GO" id="GO:0008237">
    <property type="term" value="F:metallopeptidase activity"/>
    <property type="evidence" value="ECO:0007669"/>
    <property type="project" value="InterPro"/>
</dbReference>
<dbReference type="Proteomes" id="UP000236738">
    <property type="component" value="Unassembled WGS sequence"/>
</dbReference>
<name>A0A1H5TPQ8_9FLAO</name>
<evidence type="ECO:0000313" key="3">
    <source>
        <dbReference type="Proteomes" id="UP000236738"/>
    </source>
</evidence>
<protein>
    <recommendedName>
        <fullName evidence="1">Peptidase M1 membrane alanine aminopeptidase domain-containing protein</fullName>
    </recommendedName>
</protein>
<gene>
    <name evidence="2" type="ORF">SAMN05421847_0523</name>
</gene>
<feature type="domain" description="Peptidase M1 membrane alanine aminopeptidase" evidence="1">
    <location>
        <begin position="367"/>
        <end position="525"/>
    </location>
</feature>
<dbReference type="GO" id="GO:0008270">
    <property type="term" value="F:zinc ion binding"/>
    <property type="evidence" value="ECO:0007669"/>
    <property type="project" value="InterPro"/>
</dbReference>
<sequence length="620" mass="70952">MKNFLFAAAILVSFQAYSQKLYTPRNIKNAIEKGTRTENGNPGKNYWQNSGNYDMKLSLNPETKIISGAETIEYFNNSPDSLKTAVIRFVNNVHKPTSARASDSSKDFLDNGLTIKSFKVNGESYDVKSENWGTVGNVKLKNAMLPKSKTTFEIVWEYPLSKESDREGQINQTTFYAAYSYPRISVYDDYNGWDRIPHTGRNEFYNDFNNYNVAISVPKNYVVYATGVMQNPQEVLQTNALNNFKKSLVSTDIIHIAKEGEIAAGKITAQNDQNTFKFKADDITDFCWAASSSYVWDASSVQLDSKKVSVQSAYQSGAKDFEHYVEWEQYNIAWFSKNWPGVEYPFPTMTSFQGFADMEYPMMVNDSTMPDNLEVSRLVVDHEIAHTYFPFYMGINEKRYAYMDEGWATTFEYLIGTAEHGKEYADNFYKNFRVKRWIFDPSSDEDQPVISESTQVSGAGYGNNSYVKASLSYLALKDYLGDDLFKKALHHYMETWHGKHPIPWDYFYSMEAGSGKDLTWFFNNWFFSNNYIDLKLSSAKMNGKNLSLNIENLGGFAIPFDVITEYSDGTKSTKHFTPEVWKANEKDFKTNISASKKVKSVTIDNGIYMDYKPNDNSVNL</sequence>
<proteinExistence type="predicted"/>
<dbReference type="Gene3D" id="1.10.390.10">
    <property type="entry name" value="Neutral Protease Domain 2"/>
    <property type="match status" value="1"/>
</dbReference>
<dbReference type="Pfam" id="PF01433">
    <property type="entry name" value="Peptidase_M1"/>
    <property type="match status" value="1"/>
</dbReference>
<evidence type="ECO:0000259" key="1">
    <source>
        <dbReference type="Pfam" id="PF01433"/>
    </source>
</evidence>
<dbReference type="InterPro" id="IPR014782">
    <property type="entry name" value="Peptidase_M1_dom"/>
</dbReference>
<keyword evidence="3" id="KW-1185">Reference proteome</keyword>
<dbReference type="EMBL" id="FNUS01000001">
    <property type="protein sequence ID" value="SEF64071.1"/>
    <property type="molecule type" value="Genomic_DNA"/>
</dbReference>
<dbReference type="RefSeq" id="WP_103912540.1">
    <property type="nucleotide sequence ID" value="NZ_FNUS01000001.1"/>
</dbReference>
<dbReference type="CDD" id="cd09604">
    <property type="entry name" value="M1_APN_like"/>
    <property type="match status" value="1"/>
</dbReference>
<dbReference type="InterPro" id="IPR027268">
    <property type="entry name" value="Peptidase_M4/M1_CTD_sf"/>
</dbReference>